<keyword evidence="2" id="KW-1185">Reference proteome</keyword>
<accession>A0AAP0IA45</accession>
<sequence length="86" mass="9744">MAFTLKVEMWDQMLGVGKNSSSSRKTSMSGSRGVWGLNLINHFVVHDVDDHVEDEVDTRDDTTMAPPPNARKPWEDVCCDIGWFVF</sequence>
<name>A0AAP0IA45_9MAGN</name>
<comment type="caution">
    <text evidence="1">The sequence shown here is derived from an EMBL/GenBank/DDBJ whole genome shotgun (WGS) entry which is preliminary data.</text>
</comment>
<dbReference type="Proteomes" id="UP001419268">
    <property type="component" value="Unassembled WGS sequence"/>
</dbReference>
<evidence type="ECO:0000313" key="2">
    <source>
        <dbReference type="Proteomes" id="UP001419268"/>
    </source>
</evidence>
<dbReference type="EMBL" id="JBBNAG010000008">
    <property type="protein sequence ID" value="KAK9111524.1"/>
    <property type="molecule type" value="Genomic_DNA"/>
</dbReference>
<evidence type="ECO:0000313" key="1">
    <source>
        <dbReference type="EMBL" id="KAK9111524.1"/>
    </source>
</evidence>
<dbReference type="AlphaFoldDB" id="A0AAP0IA45"/>
<proteinExistence type="predicted"/>
<reference evidence="1 2" key="1">
    <citation type="submission" date="2024-01" db="EMBL/GenBank/DDBJ databases">
        <title>Genome assemblies of Stephania.</title>
        <authorList>
            <person name="Yang L."/>
        </authorList>
    </citation>
    <scope>NUCLEOTIDE SEQUENCE [LARGE SCALE GENOMIC DNA]</scope>
    <source>
        <strain evidence="1">JXDWG</strain>
        <tissue evidence="1">Leaf</tissue>
    </source>
</reference>
<gene>
    <name evidence="1" type="ORF">Scep_019043</name>
</gene>
<organism evidence="1 2">
    <name type="scientific">Stephania cephalantha</name>
    <dbReference type="NCBI Taxonomy" id="152367"/>
    <lineage>
        <taxon>Eukaryota</taxon>
        <taxon>Viridiplantae</taxon>
        <taxon>Streptophyta</taxon>
        <taxon>Embryophyta</taxon>
        <taxon>Tracheophyta</taxon>
        <taxon>Spermatophyta</taxon>
        <taxon>Magnoliopsida</taxon>
        <taxon>Ranunculales</taxon>
        <taxon>Menispermaceae</taxon>
        <taxon>Menispermoideae</taxon>
        <taxon>Cissampelideae</taxon>
        <taxon>Stephania</taxon>
    </lineage>
</organism>
<protein>
    <submittedName>
        <fullName evidence="1">Uncharacterized protein</fullName>
    </submittedName>
</protein>